<protein>
    <recommendedName>
        <fullName evidence="3">Lipoprotein</fullName>
    </recommendedName>
</protein>
<evidence type="ECO:0000313" key="2">
    <source>
        <dbReference type="Proteomes" id="UP000284465"/>
    </source>
</evidence>
<reference evidence="1 2" key="1">
    <citation type="submission" date="2018-08" db="EMBL/GenBank/DDBJ databases">
        <title>A genome reference for cultivated species of the human gut microbiota.</title>
        <authorList>
            <person name="Zou Y."/>
            <person name="Xue W."/>
            <person name="Luo G."/>
        </authorList>
    </citation>
    <scope>NUCLEOTIDE SEQUENCE [LARGE SCALE GENOMIC DNA]</scope>
    <source>
        <strain evidence="1 2">AM43-11</strain>
    </source>
</reference>
<evidence type="ECO:0008006" key="3">
    <source>
        <dbReference type="Google" id="ProtNLM"/>
    </source>
</evidence>
<gene>
    <name evidence="1" type="ORF">DW927_19125</name>
</gene>
<dbReference type="PROSITE" id="PS51257">
    <property type="entry name" value="PROKAR_LIPOPROTEIN"/>
    <property type="match status" value="1"/>
</dbReference>
<name>A0A413SB97_9FIRM</name>
<accession>A0A413SB97</accession>
<dbReference type="EMBL" id="QSFP01000039">
    <property type="protein sequence ID" value="RHA61513.1"/>
    <property type="molecule type" value="Genomic_DNA"/>
</dbReference>
<dbReference type="Proteomes" id="UP000284465">
    <property type="component" value="Unassembled WGS sequence"/>
</dbReference>
<comment type="caution">
    <text evidence="1">The sequence shown here is derived from an EMBL/GenBank/DDBJ whole genome shotgun (WGS) entry which is preliminary data.</text>
</comment>
<sequence>MKKFNIILMLLLMFFVTGCGNKKFDLYQGSQDIKITRKSDSGTARINFSDTYKKGGEKYYIFTTDITGEQEFTLSEKKYDEYIGNGNDAVDYTSYNMQLETSLYKYRKNIFTSIYSNHDNTVEILNSLEKYPDIEVYKENENSLYIKKYQDNRFNKTDYTVSSESDSKYFTGRATERVNVTHYSFMGEHDFTDDEVNHYCKVMDKISNNILSGIYHKN</sequence>
<organism evidence="1 2">
    <name type="scientific">Roseburia intestinalis</name>
    <dbReference type="NCBI Taxonomy" id="166486"/>
    <lineage>
        <taxon>Bacteria</taxon>
        <taxon>Bacillati</taxon>
        <taxon>Bacillota</taxon>
        <taxon>Clostridia</taxon>
        <taxon>Lachnospirales</taxon>
        <taxon>Lachnospiraceae</taxon>
        <taxon>Roseburia</taxon>
    </lineage>
</organism>
<evidence type="ECO:0000313" key="1">
    <source>
        <dbReference type="EMBL" id="RHA61513.1"/>
    </source>
</evidence>
<dbReference type="AlphaFoldDB" id="A0A413SB97"/>
<proteinExistence type="predicted"/>
<dbReference type="RefSeq" id="WP_118592461.1">
    <property type="nucleotide sequence ID" value="NZ_QSFP01000039.1"/>
</dbReference>